<keyword evidence="2" id="KW-0812">Transmembrane</keyword>
<keyword evidence="4" id="KW-0012">Acyltransferase</keyword>
<accession>A0A7C9GP79</accession>
<dbReference type="AlphaFoldDB" id="A0A7C9GP79"/>
<dbReference type="PANTHER" id="PTHR23028">
    <property type="entry name" value="ACETYLTRANSFERASE"/>
    <property type="match status" value="1"/>
</dbReference>
<feature type="transmembrane region" description="Helical" evidence="2">
    <location>
        <begin position="167"/>
        <end position="185"/>
    </location>
</feature>
<sequence length="382" mass="41967">MTFTISRTGRWRSTSTSCSGPSAPYCCPKMRSESLSQPRWLGAPVTDAELRADGNAFTLMRWILASTVMFSHGWDLTQPSQGLDPSVAILGQPVSRLAVLLFFSLSGYLVIGGLLRRGVGTFLKNRALRLIPGLWVMLIVVPVLLWLVCGTTPAADFFTHRETLAYVWRNALLIGGAYTLPGIFLDSPSMAVNGSLWTIPYEVRCYLALALLAGLGLGLTRRRLTIILLAGLALHLALPENLIPPLMLARRLGFAFFVGVLAWLWRERMSLSWPLAVAGVAAALLVPVENRYQLPAIEIALTYFVMVAAFRMPAAIKTASQRLPDYSYGIYIYAFPAQQVALHFGAADPLANIAWGFLITLPLAALSWHLIEEPALSLKRVR</sequence>
<evidence type="ECO:0000256" key="2">
    <source>
        <dbReference type="SAM" id="Phobius"/>
    </source>
</evidence>
<dbReference type="InterPro" id="IPR050879">
    <property type="entry name" value="Acyltransferase_3"/>
</dbReference>
<dbReference type="PANTHER" id="PTHR23028:SF53">
    <property type="entry name" value="ACYL_TRANSF_3 DOMAIN-CONTAINING PROTEIN"/>
    <property type="match status" value="1"/>
</dbReference>
<dbReference type="OrthoDB" id="9767863at2"/>
<keyword evidence="2" id="KW-0472">Membrane</keyword>
<comment type="caution">
    <text evidence="4">The sequence shown here is derived from an EMBL/GenBank/DDBJ whole genome shotgun (WGS) entry which is preliminary data.</text>
</comment>
<evidence type="ECO:0000259" key="3">
    <source>
        <dbReference type="Pfam" id="PF01757"/>
    </source>
</evidence>
<dbReference type="GO" id="GO:0016747">
    <property type="term" value="F:acyltransferase activity, transferring groups other than amino-acyl groups"/>
    <property type="evidence" value="ECO:0007669"/>
    <property type="project" value="InterPro"/>
</dbReference>
<feature type="region of interest" description="Disordered" evidence="1">
    <location>
        <begin position="1"/>
        <end position="22"/>
    </location>
</feature>
<proteinExistence type="predicted"/>
<reference evidence="4 5" key="1">
    <citation type="submission" date="2019-09" db="EMBL/GenBank/DDBJ databases">
        <title>Polymorphobacter sp. isolated from a lake in China.</title>
        <authorList>
            <person name="Liu Z."/>
        </authorList>
    </citation>
    <scope>NUCLEOTIDE SEQUENCE [LARGE SCALE GENOMIC DNA]</scope>
    <source>
        <strain evidence="4 5">D40P</strain>
    </source>
</reference>
<protein>
    <submittedName>
        <fullName evidence="4">Acyltransferase family protein</fullName>
    </submittedName>
</protein>
<feature type="transmembrane region" description="Helical" evidence="2">
    <location>
        <begin position="294"/>
        <end position="316"/>
    </location>
</feature>
<dbReference type="GO" id="GO:0000271">
    <property type="term" value="P:polysaccharide biosynthetic process"/>
    <property type="evidence" value="ECO:0007669"/>
    <property type="project" value="TreeGrafter"/>
</dbReference>
<keyword evidence="2" id="KW-1133">Transmembrane helix</keyword>
<gene>
    <name evidence="4" type="ORF">F3168_04460</name>
</gene>
<dbReference type="EMBL" id="WIOL01000001">
    <property type="protein sequence ID" value="MQT16510.1"/>
    <property type="molecule type" value="Genomic_DNA"/>
</dbReference>
<feature type="transmembrane region" description="Helical" evidence="2">
    <location>
        <begin position="328"/>
        <end position="347"/>
    </location>
</feature>
<evidence type="ECO:0000313" key="4">
    <source>
        <dbReference type="EMBL" id="MQT16510.1"/>
    </source>
</evidence>
<organism evidence="4 5">
    <name type="scientific">Sandarakinorhabdus fusca</name>
    <dbReference type="NCBI Taxonomy" id="1439888"/>
    <lineage>
        <taxon>Bacteria</taxon>
        <taxon>Pseudomonadati</taxon>
        <taxon>Pseudomonadota</taxon>
        <taxon>Alphaproteobacteria</taxon>
        <taxon>Sphingomonadales</taxon>
        <taxon>Sphingosinicellaceae</taxon>
        <taxon>Sandarakinorhabdus</taxon>
    </lineage>
</organism>
<keyword evidence="5" id="KW-1185">Reference proteome</keyword>
<name>A0A7C9GP79_9SPHN</name>
<feature type="transmembrane region" description="Helical" evidence="2">
    <location>
        <begin position="353"/>
        <end position="371"/>
    </location>
</feature>
<keyword evidence="4" id="KW-0808">Transferase</keyword>
<dbReference type="Proteomes" id="UP000481327">
    <property type="component" value="Unassembled WGS sequence"/>
</dbReference>
<feature type="domain" description="Acyltransferase 3" evidence="3">
    <location>
        <begin position="57"/>
        <end position="367"/>
    </location>
</feature>
<dbReference type="Pfam" id="PF01757">
    <property type="entry name" value="Acyl_transf_3"/>
    <property type="match status" value="1"/>
</dbReference>
<feature type="transmembrane region" description="Helical" evidence="2">
    <location>
        <begin position="242"/>
        <end position="264"/>
    </location>
</feature>
<feature type="transmembrane region" description="Helical" evidence="2">
    <location>
        <begin position="206"/>
        <end position="236"/>
    </location>
</feature>
<evidence type="ECO:0000313" key="5">
    <source>
        <dbReference type="Proteomes" id="UP000481327"/>
    </source>
</evidence>
<feature type="transmembrane region" description="Helical" evidence="2">
    <location>
        <begin position="94"/>
        <end position="115"/>
    </location>
</feature>
<feature type="transmembrane region" description="Helical" evidence="2">
    <location>
        <begin position="127"/>
        <end position="147"/>
    </location>
</feature>
<feature type="compositionally biased region" description="Low complexity" evidence="1">
    <location>
        <begin position="1"/>
        <end position="19"/>
    </location>
</feature>
<feature type="transmembrane region" description="Helical" evidence="2">
    <location>
        <begin position="271"/>
        <end position="288"/>
    </location>
</feature>
<evidence type="ECO:0000256" key="1">
    <source>
        <dbReference type="SAM" id="MobiDB-lite"/>
    </source>
</evidence>
<dbReference type="GO" id="GO:0016020">
    <property type="term" value="C:membrane"/>
    <property type="evidence" value="ECO:0007669"/>
    <property type="project" value="TreeGrafter"/>
</dbReference>
<dbReference type="InterPro" id="IPR002656">
    <property type="entry name" value="Acyl_transf_3_dom"/>
</dbReference>